<feature type="region of interest" description="Disordered" evidence="1">
    <location>
        <begin position="242"/>
        <end position="261"/>
    </location>
</feature>
<feature type="compositionally biased region" description="Basic residues" evidence="1">
    <location>
        <begin position="252"/>
        <end position="261"/>
    </location>
</feature>
<proteinExistence type="predicted"/>
<evidence type="ECO:0000256" key="1">
    <source>
        <dbReference type="SAM" id="MobiDB-lite"/>
    </source>
</evidence>
<name>A0A023NG79_9PICO</name>
<organism evidence="2">
    <name type="scientific">Spodoptera exigua virus AKJ-2014</name>
    <dbReference type="NCBI Taxonomy" id="1453322"/>
    <lineage>
        <taxon>Viruses</taxon>
        <taxon>Riboviria</taxon>
        <taxon>Orthornavirae</taxon>
        <taxon>Pisuviricota</taxon>
        <taxon>Pisoniviricetes</taxon>
        <taxon>Picornavirales</taxon>
        <taxon>Picornaviridae</taxon>
    </lineage>
</organism>
<reference evidence="2" key="1">
    <citation type="submission" date="2014-01" db="EMBL/GenBank/DDBJ databases">
        <title>Simultaneous and persistent infections of picornaviruses in the Lepidoptera Spodoptera exigua.</title>
        <authorList>
            <person name="Jakubowska A.K."/>
            <person name="D'Angiolo M."/>
            <person name="Millan-Leiva A."/>
            <person name="Blanca J.M."/>
            <person name="Herrero S."/>
        </authorList>
    </citation>
    <scope>NUCLEOTIDE SEQUENCE</scope>
</reference>
<accession>A0A023NG79</accession>
<dbReference type="EMBL" id="KJ186789">
    <property type="protein sequence ID" value="AHX00962.1"/>
    <property type="molecule type" value="Genomic_RNA"/>
</dbReference>
<protein>
    <submittedName>
        <fullName evidence="2">ORF1 protein</fullName>
    </submittedName>
</protein>
<sequence>MSKQHNSKVADGSGLVAVVSPQNANKSNDLCENKDPQKSNMVVTLYDLGLRSRDDVKQLIETGLFPDQLLVLKNDITVHRLNLPKFSRRYRTNELSRKDQLSNIIDGELNGFTVVQGVAYTTSSKAQSSTQLKKRRAKLTKANFAFGLDGLPIQQHGNMTVIQQETNPVDQSLCSDSACVEEEAPVAPVVGDSKTADNISVVCESSAPSERSDLDAICDLIDKLEKSDLAIVYRYAQRKYDQTPGTPVAPAKKSRRKKKKQTVVTPVLSEVEYPALPKVDLPVEIPAEFTEVLDLPKKKKRKQRKARIPLFEVAVDASVEIEQHGNVVSKENNVSPNIAAPASPTKKKKVVYKPFVDQSSPDKPTFDFVLPAKVKQGSSVHQCPIAKYPLHLWKRALNASPSLSIEEVAEKEFKRMVKSSLIHWTLQWKRSSTDRNPWLADWNATIRQLMKYDMKEWYNAYQAFKDRATSFTEKNSNPQWAIEPKQN</sequence>
<evidence type="ECO:0000313" key="2">
    <source>
        <dbReference type="EMBL" id="AHX00962.1"/>
    </source>
</evidence>